<name>A0A9N9CSY0_9GLOM</name>
<dbReference type="OrthoDB" id="2330504at2759"/>
<accession>A0A9N9CSY0</accession>
<evidence type="ECO:0000259" key="1">
    <source>
        <dbReference type="Pfam" id="PF05685"/>
    </source>
</evidence>
<evidence type="ECO:0000313" key="2">
    <source>
        <dbReference type="EMBL" id="CAG8614493.1"/>
    </source>
</evidence>
<dbReference type="Proteomes" id="UP000789831">
    <property type="component" value="Unassembled WGS sequence"/>
</dbReference>
<feature type="domain" description="Putative restriction endonuclease" evidence="1">
    <location>
        <begin position="49"/>
        <end position="163"/>
    </location>
</feature>
<dbReference type="EMBL" id="CAJVPL010002582">
    <property type="protein sequence ID" value="CAG8614493.1"/>
    <property type="molecule type" value="Genomic_DNA"/>
</dbReference>
<proteinExistence type="predicted"/>
<dbReference type="InterPro" id="IPR008538">
    <property type="entry name" value="Uma2"/>
</dbReference>
<sequence length="307" mass="35279">MTDEKEKNWWLSKDSLGSLGVEEERLPLVLARDVTFSQFAKRVEIIKARRFFDYRNGTITIIELPTGEHEVTHSKFSRQFTSAFNNALAQDDIEDWGAKSLYTNLLSDEYEEPDACFIPKRLLDPLNPAQNPCDRNGNPWPTIILEIASSETLQHVKDKINDYWLVPNRCEDVIVIKIGTWSGRRRNNQTRRPLRRLRCLKFCRTATLQQNPNATTFDAIEEIEFGSVYANGRESHFCTGPHMKWITINRDCIYAGCPQPPQLPNLFSVISSVPFRPPQFPYPLQTPGVAIDLYDIQQSIFQAMGPN</sequence>
<dbReference type="Pfam" id="PF05685">
    <property type="entry name" value="Uma2"/>
    <property type="match status" value="1"/>
</dbReference>
<gene>
    <name evidence="2" type="ORF">AGERDE_LOCUS9760</name>
</gene>
<comment type="caution">
    <text evidence="2">The sequence shown here is derived from an EMBL/GenBank/DDBJ whole genome shotgun (WGS) entry which is preliminary data.</text>
</comment>
<dbReference type="AlphaFoldDB" id="A0A9N9CSY0"/>
<organism evidence="2 3">
    <name type="scientific">Ambispora gerdemannii</name>
    <dbReference type="NCBI Taxonomy" id="144530"/>
    <lineage>
        <taxon>Eukaryota</taxon>
        <taxon>Fungi</taxon>
        <taxon>Fungi incertae sedis</taxon>
        <taxon>Mucoromycota</taxon>
        <taxon>Glomeromycotina</taxon>
        <taxon>Glomeromycetes</taxon>
        <taxon>Archaeosporales</taxon>
        <taxon>Ambisporaceae</taxon>
        <taxon>Ambispora</taxon>
    </lineage>
</organism>
<keyword evidence="3" id="KW-1185">Reference proteome</keyword>
<protein>
    <submittedName>
        <fullName evidence="2">5148_t:CDS:1</fullName>
    </submittedName>
</protein>
<reference evidence="2" key="1">
    <citation type="submission" date="2021-06" db="EMBL/GenBank/DDBJ databases">
        <authorList>
            <person name="Kallberg Y."/>
            <person name="Tangrot J."/>
            <person name="Rosling A."/>
        </authorList>
    </citation>
    <scope>NUCLEOTIDE SEQUENCE</scope>
    <source>
        <strain evidence="2">MT106</strain>
    </source>
</reference>
<evidence type="ECO:0000313" key="3">
    <source>
        <dbReference type="Proteomes" id="UP000789831"/>
    </source>
</evidence>